<sequence length="135" mass="13214">MDRSLSPRSPATWALVVLLAAQAAVATATVVVAGLVASDDGGGNAATLDPTALGVLSVGIGLLVGLVALLVASLVGLLRGRAWAATTAGLVQAVLVVGAAVGLLSLGWQPPLAVLLLLGGLGLLLLAGRARERRG</sequence>
<evidence type="ECO:0000313" key="3">
    <source>
        <dbReference type="Proteomes" id="UP000650511"/>
    </source>
</evidence>
<dbReference type="EMBL" id="BMHA01000014">
    <property type="protein sequence ID" value="GGI09331.1"/>
    <property type="molecule type" value="Genomic_DNA"/>
</dbReference>
<keyword evidence="1" id="KW-0812">Transmembrane</keyword>
<feature type="transmembrane region" description="Helical" evidence="1">
    <location>
        <begin position="112"/>
        <end position="130"/>
    </location>
</feature>
<dbReference type="Proteomes" id="UP000650511">
    <property type="component" value="Unassembled WGS sequence"/>
</dbReference>
<dbReference type="RefSeq" id="WP_130650324.1">
    <property type="nucleotide sequence ID" value="NZ_BMHA01000014.1"/>
</dbReference>
<reference evidence="2" key="2">
    <citation type="submission" date="2020-09" db="EMBL/GenBank/DDBJ databases">
        <authorList>
            <person name="Sun Q."/>
            <person name="Zhou Y."/>
        </authorList>
    </citation>
    <scope>NUCLEOTIDE SEQUENCE</scope>
    <source>
        <strain evidence="2">CGMCC 1.14988</strain>
    </source>
</reference>
<reference evidence="2" key="1">
    <citation type="journal article" date="2014" name="Int. J. Syst. Evol. Microbiol.">
        <title>Complete genome sequence of Corynebacterium casei LMG S-19264T (=DSM 44701T), isolated from a smear-ripened cheese.</title>
        <authorList>
            <consortium name="US DOE Joint Genome Institute (JGI-PGF)"/>
            <person name="Walter F."/>
            <person name="Albersmeier A."/>
            <person name="Kalinowski J."/>
            <person name="Ruckert C."/>
        </authorList>
    </citation>
    <scope>NUCLEOTIDE SEQUENCE</scope>
    <source>
        <strain evidence="2">CGMCC 1.14988</strain>
    </source>
</reference>
<comment type="caution">
    <text evidence="2">The sequence shown here is derived from an EMBL/GenBank/DDBJ whole genome shotgun (WGS) entry which is preliminary data.</text>
</comment>
<proteinExistence type="predicted"/>
<protein>
    <submittedName>
        <fullName evidence="2">Uncharacterized protein</fullName>
    </submittedName>
</protein>
<keyword evidence="3" id="KW-1185">Reference proteome</keyword>
<evidence type="ECO:0000256" key="1">
    <source>
        <dbReference type="SAM" id="Phobius"/>
    </source>
</evidence>
<organism evidence="2 3">
    <name type="scientific">Egicoccus halophilus</name>
    <dbReference type="NCBI Taxonomy" id="1670830"/>
    <lineage>
        <taxon>Bacteria</taxon>
        <taxon>Bacillati</taxon>
        <taxon>Actinomycetota</taxon>
        <taxon>Nitriliruptoria</taxon>
        <taxon>Egicoccales</taxon>
        <taxon>Egicoccaceae</taxon>
        <taxon>Egicoccus</taxon>
    </lineage>
</organism>
<keyword evidence="1" id="KW-1133">Transmembrane helix</keyword>
<accession>A0A8J3AB83</accession>
<keyword evidence="1" id="KW-0472">Membrane</keyword>
<evidence type="ECO:0000313" key="2">
    <source>
        <dbReference type="EMBL" id="GGI09331.1"/>
    </source>
</evidence>
<dbReference type="AlphaFoldDB" id="A0A8J3AB83"/>
<feature type="transmembrane region" description="Helical" evidence="1">
    <location>
        <begin position="82"/>
        <end position="106"/>
    </location>
</feature>
<name>A0A8J3AB83_9ACTN</name>
<gene>
    <name evidence="2" type="ORF">GCM10011354_33550</name>
</gene>
<feature type="transmembrane region" description="Helical" evidence="1">
    <location>
        <begin position="52"/>
        <end position="75"/>
    </location>
</feature>